<dbReference type="EMBL" id="JAXCGZ010017142">
    <property type="protein sequence ID" value="KAK7068725.1"/>
    <property type="molecule type" value="Genomic_DNA"/>
</dbReference>
<feature type="transmembrane region" description="Helical" evidence="12">
    <location>
        <begin position="78"/>
        <end position="103"/>
    </location>
</feature>
<keyword evidence="10" id="KW-0739">Sodium transport</keyword>
<dbReference type="PANTHER" id="PTHR42985:SF40">
    <property type="entry name" value="LD47995P-RELATED"/>
    <property type="match status" value="1"/>
</dbReference>
<comment type="caution">
    <text evidence="13">The sequence shown here is derived from an EMBL/GenBank/DDBJ whole genome shotgun (WGS) entry which is preliminary data.</text>
</comment>
<evidence type="ECO:0000256" key="6">
    <source>
        <dbReference type="ARBA" id="ARBA00022989"/>
    </source>
</evidence>
<evidence type="ECO:0000256" key="7">
    <source>
        <dbReference type="ARBA" id="ARBA00023053"/>
    </source>
</evidence>
<evidence type="ECO:0000256" key="12">
    <source>
        <dbReference type="SAM" id="Phobius"/>
    </source>
</evidence>
<evidence type="ECO:0000313" key="13">
    <source>
        <dbReference type="EMBL" id="KAK7068725.1"/>
    </source>
</evidence>
<feature type="transmembrane region" description="Helical" evidence="12">
    <location>
        <begin position="150"/>
        <end position="171"/>
    </location>
</feature>
<keyword evidence="4" id="KW-1003">Cell membrane</keyword>
<dbReference type="GO" id="GO:0015293">
    <property type="term" value="F:symporter activity"/>
    <property type="evidence" value="ECO:0007669"/>
    <property type="project" value="TreeGrafter"/>
</dbReference>
<feature type="transmembrane region" description="Helical" evidence="12">
    <location>
        <begin position="124"/>
        <end position="144"/>
    </location>
</feature>
<keyword evidence="8" id="KW-0406">Ion transport</keyword>
<dbReference type="InterPro" id="IPR038377">
    <property type="entry name" value="Na/Glc_symporter_sf"/>
</dbReference>
<feature type="transmembrane region" description="Helical" evidence="12">
    <location>
        <begin position="47"/>
        <end position="66"/>
    </location>
</feature>
<feature type="non-terminal residue" evidence="13">
    <location>
        <position position="224"/>
    </location>
</feature>
<evidence type="ECO:0000256" key="10">
    <source>
        <dbReference type="ARBA" id="ARBA00023201"/>
    </source>
</evidence>
<keyword evidence="3" id="KW-0813">Transport</keyword>
<dbReference type="Gene3D" id="1.20.1730.10">
    <property type="entry name" value="Sodium/glucose cotransporter"/>
    <property type="match status" value="1"/>
</dbReference>
<accession>A0AAN9A1C8</accession>
<evidence type="ECO:0000256" key="5">
    <source>
        <dbReference type="ARBA" id="ARBA00022692"/>
    </source>
</evidence>
<dbReference type="PANTHER" id="PTHR42985">
    <property type="entry name" value="SODIUM-COUPLED MONOCARBOXYLATE TRANSPORTER"/>
    <property type="match status" value="1"/>
</dbReference>
<evidence type="ECO:0000256" key="9">
    <source>
        <dbReference type="ARBA" id="ARBA00023136"/>
    </source>
</evidence>
<dbReference type="GO" id="GO:0006814">
    <property type="term" value="P:sodium ion transport"/>
    <property type="evidence" value="ECO:0007669"/>
    <property type="project" value="UniProtKB-KW"/>
</dbReference>
<dbReference type="InterPro" id="IPR051163">
    <property type="entry name" value="Sodium:Solute_Symporter_SSF"/>
</dbReference>
<organism evidence="13 14">
    <name type="scientific">Halocaridina rubra</name>
    <name type="common">Hawaiian red shrimp</name>
    <dbReference type="NCBI Taxonomy" id="373956"/>
    <lineage>
        <taxon>Eukaryota</taxon>
        <taxon>Metazoa</taxon>
        <taxon>Ecdysozoa</taxon>
        <taxon>Arthropoda</taxon>
        <taxon>Crustacea</taxon>
        <taxon>Multicrustacea</taxon>
        <taxon>Malacostraca</taxon>
        <taxon>Eumalacostraca</taxon>
        <taxon>Eucarida</taxon>
        <taxon>Decapoda</taxon>
        <taxon>Pleocyemata</taxon>
        <taxon>Caridea</taxon>
        <taxon>Atyoidea</taxon>
        <taxon>Atyidae</taxon>
        <taxon>Halocaridina</taxon>
    </lineage>
</organism>
<dbReference type="AlphaFoldDB" id="A0AAN9A1C8"/>
<feature type="transmembrane region" description="Helical" evidence="12">
    <location>
        <begin position="6"/>
        <end position="26"/>
    </location>
</feature>
<sequence>MATYFGVVDYVILAVVLVASLAVGIASGWRRSTTTREFLTGGNNMNPAAVCLSLLGGVVSSISLQGNSTEMYLYGTQLWLNVLGCAWGSLVVIFLILPVVYPLNLVSVCEYLELRYQSPLLKKLGSLTLILNSFMYLGICLYAPSLAVSSVMGIPTTLSLIILGVICAIYISFGGVRAVVYTDVLQTLMMFIGVLVVVIKVTTDLGGLSQVWEIANQGERIQFL</sequence>
<keyword evidence="7" id="KW-0915">Sodium</keyword>
<keyword evidence="14" id="KW-1185">Reference proteome</keyword>
<dbReference type="Proteomes" id="UP001381693">
    <property type="component" value="Unassembled WGS sequence"/>
</dbReference>
<proteinExistence type="inferred from homology"/>
<evidence type="ECO:0000313" key="14">
    <source>
        <dbReference type="Proteomes" id="UP001381693"/>
    </source>
</evidence>
<dbReference type="PROSITE" id="PS50283">
    <property type="entry name" value="NA_SOLUT_SYMP_3"/>
    <property type="match status" value="1"/>
</dbReference>
<protein>
    <submittedName>
        <fullName evidence="13">Sodium-coupled monocarboxylate transporter 1</fullName>
    </submittedName>
</protein>
<keyword evidence="9 12" id="KW-0472">Membrane</keyword>
<dbReference type="InterPro" id="IPR001734">
    <property type="entry name" value="Na/solute_symporter"/>
</dbReference>
<evidence type="ECO:0000256" key="4">
    <source>
        <dbReference type="ARBA" id="ARBA00022475"/>
    </source>
</evidence>
<keyword evidence="5 12" id="KW-0812">Transmembrane</keyword>
<evidence type="ECO:0000256" key="8">
    <source>
        <dbReference type="ARBA" id="ARBA00023065"/>
    </source>
</evidence>
<evidence type="ECO:0000256" key="2">
    <source>
        <dbReference type="ARBA" id="ARBA00006434"/>
    </source>
</evidence>
<name>A0AAN9A1C8_HALRR</name>
<comment type="similarity">
    <text evidence="2 11">Belongs to the sodium:solute symporter (SSF) (TC 2.A.21) family.</text>
</comment>
<evidence type="ECO:0000256" key="11">
    <source>
        <dbReference type="RuleBase" id="RU362091"/>
    </source>
</evidence>
<evidence type="ECO:0000256" key="1">
    <source>
        <dbReference type="ARBA" id="ARBA00004651"/>
    </source>
</evidence>
<keyword evidence="6 12" id="KW-1133">Transmembrane helix</keyword>
<dbReference type="GO" id="GO:0005886">
    <property type="term" value="C:plasma membrane"/>
    <property type="evidence" value="ECO:0007669"/>
    <property type="project" value="UniProtKB-SubCell"/>
</dbReference>
<reference evidence="13 14" key="1">
    <citation type="submission" date="2023-11" db="EMBL/GenBank/DDBJ databases">
        <title>Halocaridina rubra genome assembly.</title>
        <authorList>
            <person name="Smith C."/>
        </authorList>
    </citation>
    <scope>NUCLEOTIDE SEQUENCE [LARGE SCALE GENOMIC DNA]</scope>
    <source>
        <strain evidence="13">EP-1</strain>
        <tissue evidence="13">Whole</tissue>
    </source>
</reference>
<comment type="subcellular location">
    <subcellularLocation>
        <location evidence="1">Cell membrane</location>
        <topology evidence="1">Multi-pass membrane protein</topology>
    </subcellularLocation>
</comment>
<evidence type="ECO:0000256" key="3">
    <source>
        <dbReference type="ARBA" id="ARBA00022448"/>
    </source>
</evidence>
<gene>
    <name evidence="13" type="primary">SLC5A8_3</name>
    <name evidence="13" type="ORF">SK128_015787</name>
</gene>
<dbReference type="Pfam" id="PF00474">
    <property type="entry name" value="SSF"/>
    <property type="match status" value="1"/>
</dbReference>